<dbReference type="SMART" id="SM00283">
    <property type="entry name" value="MA"/>
    <property type="match status" value="1"/>
</dbReference>
<evidence type="ECO:0000256" key="5">
    <source>
        <dbReference type="SAM" id="Coils"/>
    </source>
</evidence>
<protein>
    <submittedName>
        <fullName evidence="10">Methyl-accepting chemotaxis protein</fullName>
    </submittedName>
</protein>
<keyword evidence="5" id="KW-0175">Coiled coil</keyword>
<dbReference type="STRING" id="187868.SAMN05192589_103428"/>
<name>A0A1G6Q5H6_9BURK</name>
<dbReference type="SUPFAM" id="SSF58104">
    <property type="entry name" value="Methyl-accepting chemotaxis protein (MCP) signaling domain"/>
    <property type="match status" value="1"/>
</dbReference>
<evidence type="ECO:0000259" key="9">
    <source>
        <dbReference type="PROSITE" id="PS50885"/>
    </source>
</evidence>
<evidence type="ECO:0000259" key="8">
    <source>
        <dbReference type="PROSITE" id="PS50111"/>
    </source>
</evidence>
<dbReference type="SMART" id="SM00304">
    <property type="entry name" value="HAMP"/>
    <property type="match status" value="1"/>
</dbReference>
<dbReference type="CDD" id="cd11386">
    <property type="entry name" value="MCP_signal"/>
    <property type="match status" value="1"/>
</dbReference>
<dbReference type="PANTHER" id="PTHR43531:SF14">
    <property type="entry name" value="METHYL-ACCEPTING CHEMOTAXIS PROTEIN I-RELATED"/>
    <property type="match status" value="1"/>
</dbReference>
<keyword evidence="11" id="KW-1185">Reference proteome</keyword>
<dbReference type="PROSITE" id="PS50885">
    <property type="entry name" value="HAMP"/>
    <property type="match status" value="1"/>
</dbReference>
<dbReference type="Pfam" id="PF00672">
    <property type="entry name" value="HAMP"/>
    <property type="match status" value="1"/>
</dbReference>
<dbReference type="Pfam" id="PF00015">
    <property type="entry name" value="MCPsignal"/>
    <property type="match status" value="1"/>
</dbReference>
<comment type="similarity">
    <text evidence="3">Belongs to the methyl-accepting chemotaxis (MCP) protein family.</text>
</comment>
<organism evidence="10 11">
    <name type="scientific">Paracidovorax valerianellae</name>
    <dbReference type="NCBI Taxonomy" id="187868"/>
    <lineage>
        <taxon>Bacteria</taxon>
        <taxon>Pseudomonadati</taxon>
        <taxon>Pseudomonadota</taxon>
        <taxon>Betaproteobacteria</taxon>
        <taxon>Burkholderiales</taxon>
        <taxon>Comamonadaceae</taxon>
        <taxon>Paracidovorax</taxon>
    </lineage>
</organism>
<evidence type="ECO:0000256" key="7">
    <source>
        <dbReference type="SAM" id="Phobius"/>
    </source>
</evidence>
<dbReference type="InterPro" id="IPR004089">
    <property type="entry name" value="MCPsignal_dom"/>
</dbReference>
<evidence type="ECO:0000256" key="3">
    <source>
        <dbReference type="ARBA" id="ARBA00029447"/>
    </source>
</evidence>
<dbReference type="Pfam" id="PF12729">
    <property type="entry name" value="4HB_MCP_1"/>
    <property type="match status" value="1"/>
</dbReference>
<feature type="transmembrane region" description="Helical" evidence="7">
    <location>
        <begin position="202"/>
        <end position="223"/>
    </location>
</feature>
<feature type="domain" description="HAMP" evidence="9">
    <location>
        <begin position="224"/>
        <end position="276"/>
    </location>
</feature>
<dbReference type="AlphaFoldDB" id="A0A1G6Q5H6"/>
<dbReference type="InterPro" id="IPR047347">
    <property type="entry name" value="YvaQ-like_sensor"/>
</dbReference>
<sequence>MALSSSQAPSHRSTTASGSLSQRLLTVFLAVLALSLVGSAIGIWSLHHIGRATDAMVQRSVATERLVADAYRLQAINAERYKAVALSSEPEVGEILGADIARTQQQYDALVAQLAQRLEGTDDMPQVTQVRTMGATFLAARTELVAARDSGLTERIRKVYGERFLPSATALLAALETLSQSQRQDIDGAAAQVARLSGMARWALLAFGALSLALGTLLALWLVRSITRPIAIASATADRVAGLDLRHDIAGHERDETGRMLTSLSVMQGALRSLVHRVQTLGQSISAASTDIAGGNADLSNRTEEAAARLQETAASLEQVTRRVADAAASAERTEALASQAASVAQEGSGVVTQVVDTMDRIATGSRRIADITGVIDSIAFQTNILALNAAVEAARAGDQGRGFAVVASEVRSLANRSAEAAREIKALIADSVQQVASGASLAGHAGRTMERVVSTIQHTAQTMGEIRNHTRSQNQDIAAIHAAMSRLDEMTQQNAALVEQSAAAAESLRGQAHDLSAVISRFALPQSTTEPGPRVGDPTAQNPSPRPLRLSHA</sequence>
<feature type="domain" description="Methyl-accepting transducer" evidence="8">
    <location>
        <begin position="281"/>
        <end position="510"/>
    </location>
</feature>
<proteinExistence type="inferred from homology"/>
<keyword evidence="2" id="KW-0488">Methylation</keyword>
<feature type="coiled-coil region" evidence="5">
    <location>
        <begin position="300"/>
        <end position="337"/>
    </location>
</feature>
<dbReference type="GO" id="GO:0004888">
    <property type="term" value="F:transmembrane signaling receptor activity"/>
    <property type="evidence" value="ECO:0007669"/>
    <property type="project" value="TreeGrafter"/>
</dbReference>
<feature type="transmembrane region" description="Helical" evidence="7">
    <location>
        <begin position="24"/>
        <end position="46"/>
    </location>
</feature>
<gene>
    <name evidence="10" type="ORF">SAMN05192589_103428</name>
</gene>
<keyword evidence="7" id="KW-0812">Transmembrane</keyword>
<dbReference type="Gene3D" id="1.10.287.950">
    <property type="entry name" value="Methyl-accepting chemotaxis protein"/>
    <property type="match status" value="1"/>
</dbReference>
<dbReference type="InterPro" id="IPR024478">
    <property type="entry name" value="HlyB_4HB_MCP"/>
</dbReference>
<dbReference type="InterPro" id="IPR051310">
    <property type="entry name" value="MCP_chemotaxis"/>
</dbReference>
<keyword evidence="7" id="KW-1133">Transmembrane helix</keyword>
<dbReference type="Proteomes" id="UP000198781">
    <property type="component" value="Unassembled WGS sequence"/>
</dbReference>
<dbReference type="GO" id="GO:0007165">
    <property type="term" value="P:signal transduction"/>
    <property type="evidence" value="ECO:0007669"/>
    <property type="project" value="UniProtKB-KW"/>
</dbReference>
<dbReference type="OrthoDB" id="9806477at2"/>
<evidence type="ECO:0000313" key="10">
    <source>
        <dbReference type="EMBL" id="SDC87194.1"/>
    </source>
</evidence>
<keyword evidence="4" id="KW-0807">Transducer</keyword>
<evidence type="ECO:0000256" key="6">
    <source>
        <dbReference type="SAM" id="MobiDB-lite"/>
    </source>
</evidence>
<dbReference type="PANTHER" id="PTHR43531">
    <property type="entry name" value="PROTEIN ICFG"/>
    <property type="match status" value="1"/>
</dbReference>
<dbReference type="GO" id="GO:0006935">
    <property type="term" value="P:chemotaxis"/>
    <property type="evidence" value="ECO:0007669"/>
    <property type="project" value="TreeGrafter"/>
</dbReference>
<dbReference type="RefSeq" id="WP_092741816.1">
    <property type="nucleotide sequence ID" value="NZ_FMZC01000003.1"/>
</dbReference>
<evidence type="ECO:0000313" key="11">
    <source>
        <dbReference type="Proteomes" id="UP000198781"/>
    </source>
</evidence>
<evidence type="ECO:0000256" key="1">
    <source>
        <dbReference type="ARBA" id="ARBA00004370"/>
    </source>
</evidence>
<accession>A0A1G6Q5H6</accession>
<dbReference type="PROSITE" id="PS50111">
    <property type="entry name" value="CHEMOTAXIS_TRANSDUC_2"/>
    <property type="match status" value="1"/>
</dbReference>
<comment type="subcellular location">
    <subcellularLocation>
        <location evidence="1">Membrane</location>
    </subcellularLocation>
</comment>
<dbReference type="InterPro" id="IPR003660">
    <property type="entry name" value="HAMP_dom"/>
</dbReference>
<evidence type="ECO:0000256" key="4">
    <source>
        <dbReference type="PROSITE-ProRule" id="PRU00284"/>
    </source>
</evidence>
<dbReference type="CDD" id="cd19411">
    <property type="entry name" value="MCP2201-like_sensor"/>
    <property type="match status" value="1"/>
</dbReference>
<evidence type="ECO:0000256" key="2">
    <source>
        <dbReference type="ARBA" id="ARBA00022481"/>
    </source>
</evidence>
<dbReference type="EMBL" id="FMZC01000003">
    <property type="protein sequence ID" value="SDC87194.1"/>
    <property type="molecule type" value="Genomic_DNA"/>
</dbReference>
<reference evidence="10 11" key="1">
    <citation type="submission" date="2016-10" db="EMBL/GenBank/DDBJ databases">
        <authorList>
            <person name="de Groot N.N."/>
        </authorList>
    </citation>
    <scope>NUCLEOTIDE SEQUENCE [LARGE SCALE GENOMIC DNA]</scope>
    <source>
        <strain evidence="10 11">DSM 16619</strain>
    </source>
</reference>
<dbReference type="GO" id="GO:0005886">
    <property type="term" value="C:plasma membrane"/>
    <property type="evidence" value="ECO:0007669"/>
    <property type="project" value="TreeGrafter"/>
</dbReference>
<feature type="region of interest" description="Disordered" evidence="6">
    <location>
        <begin position="525"/>
        <end position="554"/>
    </location>
</feature>
<dbReference type="FunFam" id="1.10.287.950:FF:000001">
    <property type="entry name" value="Methyl-accepting chemotaxis sensory transducer"/>
    <property type="match status" value="1"/>
</dbReference>
<keyword evidence="7" id="KW-0472">Membrane</keyword>